<organism evidence="1 2">
    <name type="scientific">Pararge aegeria aegeria</name>
    <dbReference type="NCBI Taxonomy" id="348720"/>
    <lineage>
        <taxon>Eukaryota</taxon>
        <taxon>Metazoa</taxon>
        <taxon>Ecdysozoa</taxon>
        <taxon>Arthropoda</taxon>
        <taxon>Hexapoda</taxon>
        <taxon>Insecta</taxon>
        <taxon>Pterygota</taxon>
        <taxon>Neoptera</taxon>
        <taxon>Endopterygota</taxon>
        <taxon>Lepidoptera</taxon>
        <taxon>Glossata</taxon>
        <taxon>Ditrysia</taxon>
        <taxon>Papilionoidea</taxon>
        <taxon>Nymphalidae</taxon>
        <taxon>Satyrinae</taxon>
        <taxon>Satyrini</taxon>
        <taxon>Parargina</taxon>
        <taxon>Pararge</taxon>
    </lineage>
</organism>
<gene>
    <name evidence="1" type="primary">jg6279</name>
    <name evidence="1" type="ORF">PAEG_LOCUS26768</name>
</gene>
<protein>
    <submittedName>
        <fullName evidence="1">Jg6279 protein</fullName>
    </submittedName>
</protein>
<name>A0A8S4SHR0_9NEOP</name>
<dbReference type="EMBL" id="CAKXAJ010026435">
    <property type="protein sequence ID" value="CAH2268410.1"/>
    <property type="molecule type" value="Genomic_DNA"/>
</dbReference>
<evidence type="ECO:0000313" key="1">
    <source>
        <dbReference type="EMBL" id="CAH2268410.1"/>
    </source>
</evidence>
<evidence type="ECO:0000313" key="2">
    <source>
        <dbReference type="Proteomes" id="UP000838756"/>
    </source>
</evidence>
<dbReference type="AlphaFoldDB" id="A0A8S4SHR0"/>
<reference evidence="1" key="1">
    <citation type="submission" date="2022-03" db="EMBL/GenBank/DDBJ databases">
        <authorList>
            <person name="Lindestad O."/>
        </authorList>
    </citation>
    <scope>NUCLEOTIDE SEQUENCE</scope>
</reference>
<sequence length="113" mass="13114">MLEWQPRTGAALVGPQRGGQTTLNASQINIIRSLLTSHCRADLSKKKDGLRAQTHHDVLRRAGRFERVCSSQSLIARMLSSDDEWQKYARMLRSIIFRREEPERDQKKKRENP</sequence>
<proteinExistence type="predicted"/>
<dbReference type="Proteomes" id="UP000838756">
    <property type="component" value="Unassembled WGS sequence"/>
</dbReference>
<accession>A0A8S4SHR0</accession>
<comment type="caution">
    <text evidence="1">The sequence shown here is derived from an EMBL/GenBank/DDBJ whole genome shotgun (WGS) entry which is preliminary data.</text>
</comment>
<keyword evidence="2" id="KW-1185">Reference proteome</keyword>